<dbReference type="AlphaFoldDB" id="A0A2R6XMF8"/>
<reference evidence="2" key="1">
    <citation type="journal article" date="2017" name="Cell">
        <title>Insights into land plant evolution garnered from the Marchantia polymorpha genome.</title>
        <authorList>
            <person name="Bowman J.L."/>
            <person name="Kohchi T."/>
            <person name="Yamato K.T."/>
            <person name="Jenkins J."/>
            <person name="Shu S."/>
            <person name="Ishizaki K."/>
            <person name="Yamaoka S."/>
            <person name="Nishihama R."/>
            <person name="Nakamura Y."/>
            <person name="Berger F."/>
            <person name="Adam C."/>
            <person name="Aki S.S."/>
            <person name="Althoff F."/>
            <person name="Araki T."/>
            <person name="Arteaga-Vazquez M.A."/>
            <person name="Balasubrmanian S."/>
            <person name="Barry K."/>
            <person name="Bauer D."/>
            <person name="Boehm C.R."/>
            <person name="Briginshaw L."/>
            <person name="Caballero-Perez J."/>
            <person name="Catarino B."/>
            <person name="Chen F."/>
            <person name="Chiyoda S."/>
            <person name="Chovatia M."/>
            <person name="Davies K.M."/>
            <person name="Delmans M."/>
            <person name="Demura T."/>
            <person name="Dierschke T."/>
            <person name="Dolan L."/>
            <person name="Dorantes-Acosta A.E."/>
            <person name="Eklund D.M."/>
            <person name="Florent S.N."/>
            <person name="Flores-Sandoval E."/>
            <person name="Fujiyama A."/>
            <person name="Fukuzawa H."/>
            <person name="Galik B."/>
            <person name="Grimanelli D."/>
            <person name="Grimwood J."/>
            <person name="Grossniklaus U."/>
            <person name="Hamada T."/>
            <person name="Haseloff J."/>
            <person name="Hetherington A.J."/>
            <person name="Higo A."/>
            <person name="Hirakawa Y."/>
            <person name="Hundley H.N."/>
            <person name="Ikeda Y."/>
            <person name="Inoue K."/>
            <person name="Inoue S.I."/>
            <person name="Ishida S."/>
            <person name="Jia Q."/>
            <person name="Kakita M."/>
            <person name="Kanazawa T."/>
            <person name="Kawai Y."/>
            <person name="Kawashima T."/>
            <person name="Kennedy M."/>
            <person name="Kinose K."/>
            <person name="Kinoshita T."/>
            <person name="Kohara Y."/>
            <person name="Koide E."/>
            <person name="Komatsu K."/>
            <person name="Kopischke S."/>
            <person name="Kubo M."/>
            <person name="Kyozuka J."/>
            <person name="Lagercrantz U."/>
            <person name="Lin S.S."/>
            <person name="Lindquist E."/>
            <person name="Lipzen A.M."/>
            <person name="Lu C.W."/>
            <person name="De Luna E."/>
            <person name="Martienssen R.A."/>
            <person name="Minamino N."/>
            <person name="Mizutani M."/>
            <person name="Mizutani M."/>
            <person name="Mochizuki N."/>
            <person name="Monte I."/>
            <person name="Mosher R."/>
            <person name="Nagasaki H."/>
            <person name="Nakagami H."/>
            <person name="Naramoto S."/>
            <person name="Nishitani K."/>
            <person name="Ohtani M."/>
            <person name="Okamoto T."/>
            <person name="Okumura M."/>
            <person name="Phillips J."/>
            <person name="Pollak B."/>
            <person name="Reinders A."/>
            <person name="Rovekamp M."/>
            <person name="Sano R."/>
            <person name="Sawa S."/>
            <person name="Schmid M.W."/>
            <person name="Shirakawa M."/>
            <person name="Solano R."/>
            <person name="Spunde A."/>
            <person name="Suetsugu N."/>
            <person name="Sugano S."/>
            <person name="Sugiyama A."/>
            <person name="Sun R."/>
            <person name="Suzuki Y."/>
            <person name="Takenaka M."/>
            <person name="Takezawa D."/>
            <person name="Tomogane H."/>
            <person name="Tsuzuki M."/>
            <person name="Ueda T."/>
            <person name="Umeda M."/>
            <person name="Ward J.M."/>
            <person name="Watanabe Y."/>
            <person name="Yazaki K."/>
            <person name="Yokoyama R."/>
            <person name="Yoshitake Y."/>
            <person name="Yotsui I."/>
            <person name="Zachgo S."/>
            <person name="Schmutz J."/>
        </authorList>
    </citation>
    <scope>NUCLEOTIDE SEQUENCE [LARGE SCALE GENOMIC DNA]</scope>
    <source>
        <strain evidence="2">Tak-1</strain>
    </source>
</reference>
<dbReference type="EMBL" id="KZ772680">
    <property type="protein sequence ID" value="PTQ47295.1"/>
    <property type="molecule type" value="Genomic_DNA"/>
</dbReference>
<evidence type="ECO:0000313" key="1">
    <source>
        <dbReference type="EMBL" id="PTQ47295.1"/>
    </source>
</evidence>
<sequence length="137" mass="15467">MTLLLLLNSPPPVLDSAQRLALLEFVLIPLSASSLDKCELPLQRALCCVHYCLLPSDRVYPLPSPSPIAFSPQATDSNFEMYSIRPPRVQSECARIVQRLTQHFRIECLRLLISDSSPRLLCLPTAFESEAKRRECE</sequence>
<name>A0A2R6XMF8_MARPO</name>
<evidence type="ECO:0000313" key="2">
    <source>
        <dbReference type="Proteomes" id="UP000244005"/>
    </source>
</evidence>
<proteinExistence type="predicted"/>
<keyword evidence="2" id="KW-1185">Reference proteome</keyword>
<dbReference type="Proteomes" id="UP000244005">
    <property type="component" value="Unassembled WGS sequence"/>
</dbReference>
<accession>A0A2R6XMF8</accession>
<gene>
    <name evidence="1" type="ORF">MARPO_0008s0072</name>
</gene>
<organism evidence="1 2">
    <name type="scientific">Marchantia polymorpha</name>
    <name type="common">Common liverwort</name>
    <name type="synonym">Marchantia aquatica</name>
    <dbReference type="NCBI Taxonomy" id="3197"/>
    <lineage>
        <taxon>Eukaryota</taxon>
        <taxon>Viridiplantae</taxon>
        <taxon>Streptophyta</taxon>
        <taxon>Embryophyta</taxon>
        <taxon>Marchantiophyta</taxon>
        <taxon>Marchantiopsida</taxon>
        <taxon>Marchantiidae</taxon>
        <taxon>Marchantiales</taxon>
        <taxon>Marchantiaceae</taxon>
        <taxon>Marchantia</taxon>
    </lineage>
</organism>
<protein>
    <submittedName>
        <fullName evidence="1">Uncharacterized protein</fullName>
    </submittedName>
</protein>